<protein>
    <submittedName>
        <fullName evidence="1">Uncharacterized protein</fullName>
    </submittedName>
</protein>
<dbReference type="Proteomes" id="UP001225933">
    <property type="component" value="Unassembled WGS sequence"/>
</dbReference>
<accession>A0AAJ1VM50</accession>
<evidence type="ECO:0000313" key="2">
    <source>
        <dbReference type="Proteomes" id="UP001225933"/>
    </source>
</evidence>
<organism evidence="1 2">
    <name type="scientific">Chryseobacterium gambrini</name>
    <dbReference type="NCBI Taxonomy" id="373672"/>
    <lineage>
        <taxon>Bacteria</taxon>
        <taxon>Pseudomonadati</taxon>
        <taxon>Bacteroidota</taxon>
        <taxon>Flavobacteriia</taxon>
        <taxon>Flavobacteriales</taxon>
        <taxon>Weeksellaceae</taxon>
        <taxon>Chryseobacterium group</taxon>
        <taxon>Chryseobacterium</taxon>
    </lineage>
</organism>
<name>A0AAJ1VM50_9FLAO</name>
<feature type="non-terminal residue" evidence="1">
    <location>
        <position position="1"/>
    </location>
</feature>
<comment type="caution">
    <text evidence="1">The sequence shown here is derived from an EMBL/GenBank/DDBJ whole genome shotgun (WGS) entry which is preliminary data.</text>
</comment>
<reference evidence="1" key="1">
    <citation type="submission" date="2023-06" db="EMBL/GenBank/DDBJ databases">
        <title>Two Chryseobacterium gambrini strains from China.</title>
        <authorList>
            <person name="Zeng J."/>
            <person name="Wu Y."/>
        </authorList>
    </citation>
    <scope>NUCLEOTIDE SEQUENCE</scope>
    <source>
        <strain evidence="1">SQ219</strain>
    </source>
</reference>
<feature type="non-terminal residue" evidence="1">
    <location>
        <position position="89"/>
    </location>
</feature>
<dbReference type="EMBL" id="JAUHGV010000210">
    <property type="protein sequence ID" value="MDN4015258.1"/>
    <property type="molecule type" value="Genomic_DNA"/>
</dbReference>
<proteinExistence type="predicted"/>
<dbReference type="RefSeq" id="WP_290343785.1">
    <property type="nucleotide sequence ID" value="NZ_JAUHGV010000210.1"/>
</dbReference>
<gene>
    <name evidence="1" type="ORF">QX233_22680</name>
</gene>
<dbReference type="AlphaFoldDB" id="A0AAJ1VM50"/>
<sequence>ITIDAERQLCCCAYQGGAYRGYVFFDVSDPREPVEVGRFDYGDRPNYYEVERGQPGFDSAHNSAFDPRRELVFVGDERPYGEPGGKHVL</sequence>
<evidence type="ECO:0000313" key="1">
    <source>
        <dbReference type="EMBL" id="MDN4015258.1"/>
    </source>
</evidence>